<dbReference type="InterPro" id="IPR013256">
    <property type="entry name" value="Chromatin_SPT2"/>
</dbReference>
<evidence type="ECO:0000313" key="5">
    <source>
        <dbReference type="Proteomes" id="UP001162156"/>
    </source>
</evidence>
<feature type="region of interest" description="Disordered" evidence="3">
    <location>
        <begin position="13"/>
        <end position="260"/>
    </location>
</feature>
<feature type="compositionally biased region" description="Low complexity" evidence="3">
    <location>
        <begin position="156"/>
        <end position="171"/>
    </location>
</feature>
<feature type="compositionally biased region" description="Acidic residues" evidence="3">
    <location>
        <begin position="305"/>
        <end position="324"/>
    </location>
</feature>
<feature type="region of interest" description="Disordered" evidence="3">
    <location>
        <begin position="288"/>
        <end position="324"/>
    </location>
</feature>
<feature type="non-terminal residue" evidence="4">
    <location>
        <position position="1"/>
    </location>
</feature>
<name>A0AAV8ZS17_9CUCU</name>
<evidence type="ECO:0000256" key="1">
    <source>
        <dbReference type="ARBA" id="ARBA00006461"/>
    </source>
</evidence>
<reference evidence="4" key="1">
    <citation type="journal article" date="2023" name="Insect Mol. Biol.">
        <title>Genome sequencing provides insights into the evolution of gene families encoding plant cell wall-degrading enzymes in longhorned beetles.</title>
        <authorList>
            <person name="Shin N.R."/>
            <person name="Okamura Y."/>
            <person name="Kirsch R."/>
            <person name="Pauchet Y."/>
        </authorList>
    </citation>
    <scope>NUCLEOTIDE SEQUENCE</scope>
    <source>
        <strain evidence="4">RBIC_L_NR</strain>
    </source>
</reference>
<evidence type="ECO:0000313" key="4">
    <source>
        <dbReference type="EMBL" id="KAJ8969385.1"/>
    </source>
</evidence>
<comment type="similarity">
    <text evidence="1">Belongs to the SPT2 family.</text>
</comment>
<keyword evidence="2" id="KW-0175">Coiled coil</keyword>
<gene>
    <name evidence="4" type="ORF">NQ314_001784</name>
</gene>
<feature type="compositionally biased region" description="Polar residues" evidence="3">
    <location>
        <begin position="59"/>
        <end position="70"/>
    </location>
</feature>
<accession>A0AAV8ZS17</accession>
<sequence>LLKIAEKKQFEPIVIEKKEKEEEKPLTKKQKKEMEKEKEYFQRKEARKEADKKVLSPPDRSSQITKSTEISAKPGSNDRIEKIPKINEHRPTKFSSLDDRIPKLNGLHPSAKPGIIKSSSSVSLKDTPRKPSSSSLDRNERSVITSNRGSTNAFLSKSSNSSMPSSSNVRLSNRDQENVRQVISNVSSSKDVKPRPPTLNGKPKEFHPKDLKPKKFLPEDVQPKKFPPEDIRNKKLTPSDIKSRKFPPGDPRFKQFPPKDLKLKQFAPTDVHRKELPSLDVQRKEFFPRDKKKTTIGSKRRILDDDSEYDSEMDDFIDDDEPEDDYSKYISEIFGYDKSRYRDVDDDVDNME</sequence>
<feature type="compositionally biased region" description="Polar residues" evidence="3">
    <location>
        <begin position="117"/>
        <end position="155"/>
    </location>
</feature>
<evidence type="ECO:0000256" key="2">
    <source>
        <dbReference type="ARBA" id="ARBA00023054"/>
    </source>
</evidence>
<dbReference type="EMBL" id="JANEYF010000543">
    <property type="protein sequence ID" value="KAJ8969385.1"/>
    <property type="molecule type" value="Genomic_DNA"/>
</dbReference>
<dbReference type="Pfam" id="PF08243">
    <property type="entry name" value="SPT2"/>
    <property type="match status" value="1"/>
</dbReference>
<evidence type="ECO:0008006" key="6">
    <source>
        <dbReference type="Google" id="ProtNLM"/>
    </source>
</evidence>
<feature type="compositionally biased region" description="Basic and acidic residues" evidence="3">
    <location>
        <begin position="251"/>
        <end position="260"/>
    </location>
</feature>
<feature type="compositionally biased region" description="Basic and acidic residues" evidence="3">
    <location>
        <begin position="76"/>
        <end position="102"/>
    </location>
</feature>
<feature type="compositionally biased region" description="Basic and acidic residues" evidence="3">
    <location>
        <begin position="13"/>
        <end position="54"/>
    </location>
</feature>
<feature type="compositionally biased region" description="Polar residues" evidence="3">
    <location>
        <begin position="179"/>
        <end position="189"/>
    </location>
</feature>
<keyword evidence="5" id="KW-1185">Reference proteome</keyword>
<feature type="compositionally biased region" description="Basic residues" evidence="3">
    <location>
        <begin position="290"/>
        <end position="300"/>
    </location>
</feature>
<organism evidence="4 5">
    <name type="scientific">Rhamnusium bicolor</name>
    <dbReference type="NCBI Taxonomy" id="1586634"/>
    <lineage>
        <taxon>Eukaryota</taxon>
        <taxon>Metazoa</taxon>
        <taxon>Ecdysozoa</taxon>
        <taxon>Arthropoda</taxon>
        <taxon>Hexapoda</taxon>
        <taxon>Insecta</taxon>
        <taxon>Pterygota</taxon>
        <taxon>Neoptera</taxon>
        <taxon>Endopterygota</taxon>
        <taxon>Coleoptera</taxon>
        <taxon>Polyphaga</taxon>
        <taxon>Cucujiformia</taxon>
        <taxon>Chrysomeloidea</taxon>
        <taxon>Cerambycidae</taxon>
        <taxon>Lepturinae</taxon>
        <taxon>Rhagiini</taxon>
        <taxon>Rhamnusium</taxon>
    </lineage>
</organism>
<feature type="non-terminal residue" evidence="4">
    <location>
        <position position="352"/>
    </location>
</feature>
<comment type="caution">
    <text evidence="4">The sequence shown here is derived from an EMBL/GenBank/DDBJ whole genome shotgun (WGS) entry which is preliminary data.</text>
</comment>
<proteinExistence type="inferred from homology"/>
<feature type="compositionally biased region" description="Basic and acidic residues" evidence="3">
    <location>
        <begin position="202"/>
        <end position="233"/>
    </location>
</feature>
<dbReference type="AlphaFoldDB" id="A0AAV8ZS17"/>
<protein>
    <recommendedName>
        <fullName evidence="6">Protein SPT2 homolog</fullName>
    </recommendedName>
</protein>
<evidence type="ECO:0000256" key="3">
    <source>
        <dbReference type="SAM" id="MobiDB-lite"/>
    </source>
</evidence>
<dbReference type="Proteomes" id="UP001162156">
    <property type="component" value="Unassembled WGS sequence"/>
</dbReference>